<dbReference type="OrthoDB" id="9774199at2"/>
<reference evidence="2 3" key="1">
    <citation type="submission" date="2019-05" db="EMBL/GenBank/DDBJ databases">
        <title>Draft genome sequence of Actinomadura geliboluensis A8036.</title>
        <authorList>
            <person name="Saricaoglu S."/>
            <person name="Isik K."/>
        </authorList>
    </citation>
    <scope>NUCLEOTIDE SEQUENCE [LARGE SCALE GENOMIC DNA]</scope>
    <source>
        <strain evidence="2 3">A8036</strain>
    </source>
</reference>
<gene>
    <name evidence="2" type="ORF">ETD96_00470</name>
</gene>
<dbReference type="EMBL" id="VCKZ01000001">
    <property type="protein sequence ID" value="TMR42516.1"/>
    <property type="molecule type" value="Genomic_DNA"/>
</dbReference>
<accession>A0A5S4HC06</accession>
<feature type="compositionally biased region" description="Basic and acidic residues" evidence="1">
    <location>
        <begin position="69"/>
        <end position="78"/>
    </location>
</feature>
<evidence type="ECO:0008006" key="4">
    <source>
        <dbReference type="Google" id="ProtNLM"/>
    </source>
</evidence>
<evidence type="ECO:0000313" key="3">
    <source>
        <dbReference type="Proteomes" id="UP000305238"/>
    </source>
</evidence>
<evidence type="ECO:0000313" key="2">
    <source>
        <dbReference type="EMBL" id="TMR42516.1"/>
    </source>
</evidence>
<organism evidence="2 3">
    <name type="scientific">Actinomadura geliboluensis</name>
    <dbReference type="NCBI Taxonomy" id="882440"/>
    <lineage>
        <taxon>Bacteria</taxon>
        <taxon>Bacillati</taxon>
        <taxon>Actinomycetota</taxon>
        <taxon>Actinomycetes</taxon>
        <taxon>Streptosporangiales</taxon>
        <taxon>Thermomonosporaceae</taxon>
        <taxon>Actinomadura</taxon>
    </lineage>
</organism>
<comment type="caution">
    <text evidence="2">The sequence shown here is derived from an EMBL/GenBank/DDBJ whole genome shotgun (WGS) entry which is preliminary data.</text>
</comment>
<dbReference type="Proteomes" id="UP000305238">
    <property type="component" value="Unassembled WGS sequence"/>
</dbReference>
<sequence length="99" mass="10526">MMGAGGCIGDTGHWVRCMARSARRLRDQPWAGRVGIVEVDGTYGRQWRRLCAANRSRAPLGQSAAARRGRVDGGDRPGRRGGRGTVRPVRGDPSGGPGT</sequence>
<name>A0A5S4HC06_9ACTN</name>
<protein>
    <recommendedName>
        <fullName evidence="4">Transposase</fullName>
    </recommendedName>
</protein>
<dbReference type="AlphaFoldDB" id="A0A5S4HC06"/>
<proteinExistence type="predicted"/>
<keyword evidence="3" id="KW-1185">Reference proteome</keyword>
<feature type="region of interest" description="Disordered" evidence="1">
    <location>
        <begin position="56"/>
        <end position="99"/>
    </location>
</feature>
<evidence type="ECO:0000256" key="1">
    <source>
        <dbReference type="SAM" id="MobiDB-lite"/>
    </source>
</evidence>